<dbReference type="PANTHER" id="PTHR43130">
    <property type="entry name" value="ARAC-FAMILY TRANSCRIPTIONAL REGULATOR"/>
    <property type="match status" value="1"/>
</dbReference>
<dbReference type="InterPro" id="IPR052158">
    <property type="entry name" value="INH-QAR"/>
</dbReference>
<dbReference type="EMBL" id="ML975284">
    <property type="protein sequence ID" value="KAF1835608.1"/>
    <property type="molecule type" value="Genomic_DNA"/>
</dbReference>
<dbReference type="InterPro" id="IPR002818">
    <property type="entry name" value="DJ-1/PfpI"/>
</dbReference>
<gene>
    <name evidence="2" type="ORF">BDW02DRAFT_278663</name>
</gene>
<dbReference type="Gene3D" id="3.40.50.880">
    <property type="match status" value="1"/>
</dbReference>
<evidence type="ECO:0000313" key="3">
    <source>
        <dbReference type="Proteomes" id="UP000800040"/>
    </source>
</evidence>
<dbReference type="AlphaFoldDB" id="A0A6A5KEF3"/>
<evidence type="ECO:0000313" key="2">
    <source>
        <dbReference type="EMBL" id="KAF1835608.1"/>
    </source>
</evidence>
<keyword evidence="3" id="KW-1185">Reference proteome</keyword>
<dbReference type="Proteomes" id="UP000800040">
    <property type="component" value="Unassembled WGS sequence"/>
</dbReference>
<keyword evidence="2" id="KW-0315">Glutamine amidotransferase</keyword>
<dbReference type="OrthoDB" id="543156at2759"/>
<organism evidence="2 3">
    <name type="scientific">Decorospora gaudefroyi</name>
    <dbReference type="NCBI Taxonomy" id="184978"/>
    <lineage>
        <taxon>Eukaryota</taxon>
        <taxon>Fungi</taxon>
        <taxon>Dikarya</taxon>
        <taxon>Ascomycota</taxon>
        <taxon>Pezizomycotina</taxon>
        <taxon>Dothideomycetes</taxon>
        <taxon>Pleosporomycetidae</taxon>
        <taxon>Pleosporales</taxon>
        <taxon>Pleosporineae</taxon>
        <taxon>Pleosporaceae</taxon>
        <taxon>Decorospora</taxon>
    </lineage>
</organism>
<evidence type="ECO:0000259" key="1">
    <source>
        <dbReference type="Pfam" id="PF01965"/>
    </source>
</evidence>
<dbReference type="SUPFAM" id="SSF52317">
    <property type="entry name" value="Class I glutamine amidotransferase-like"/>
    <property type="match status" value="1"/>
</dbReference>
<keyword evidence="2" id="KW-0808">Transferase</keyword>
<dbReference type="InterPro" id="IPR029062">
    <property type="entry name" value="Class_I_gatase-like"/>
</dbReference>
<dbReference type="PANTHER" id="PTHR43130:SF3">
    <property type="entry name" value="HTH-TYPE TRANSCRIPTIONAL REGULATOR RV1931C"/>
    <property type="match status" value="1"/>
</dbReference>
<dbReference type="Pfam" id="PF01965">
    <property type="entry name" value="DJ-1_PfpI"/>
    <property type="match status" value="1"/>
</dbReference>
<proteinExistence type="predicted"/>
<sequence length="235" mass="24972">MSPPLKVAVYLYPKADVLDFSGPIEIYQHHHSSNPKEDIPPPFSVTTFAHHASITSSSSALVYTPNATFASVSAHILDYDILLLPGAHWDTITELIESAAGKEVSALIKRFADAKPREETGVRILQSVCTGSVLLAAAGVLAGRTATTHHLGLDMLKRVADEAAGGDAHVNVVRKRWVDAGTTEAGVRIVTAGGVSSGIDATLWIVEQTFGKEAAEFSAEIAEFERRSGAWGGEV</sequence>
<name>A0A6A5KEF3_9PLEO</name>
<protein>
    <submittedName>
        <fullName evidence="2">Class I glutamine amidotransferase-like protein</fullName>
    </submittedName>
</protein>
<accession>A0A6A5KEF3</accession>
<feature type="domain" description="DJ-1/PfpI" evidence="1">
    <location>
        <begin position="6"/>
        <end position="207"/>
    </location>
</feature>
<reference evidence="2" key="1">
    <citation type="submission" date="2020-01" db="EMBL/GenBank/DDBJ databases">
        <authorList>
            <consortium name="DOE Joint Genome Institute"/>
            <person name="Haridas S."/>
            <person name="Albert R."/>
            <person name="Binder M."/>
            <person name="Bloem J."/>
            <person name="Labutti K."/>
            <person name="Salamov A."/>
            <person name="Andreopoulos B."/>
            <person name="Baker S.E."/>
            <person name="Barry K."/>
            <person name="Bills G."/>
            <person name="Bluhm B.H."/>
            <person name="Cannon C."/>
            <person name="Castanera R."/>
            <person name="Culley D.E."/>
            <person name="Daum C."/>
            <person name="Ezra D."/>
            <person name="Gonzalez J.B."/>
            <person name="Henrissat B."/>
            <person name="Kuo A."/>
            <person name="Liang C."/>
            <person name="Lipzen A."/>
            <person name="Lutzoni F."/>
            <person name="Magnuson J."/>
            <person name="Mondo S."/>
            <person name="Nolan M."/>
            <person name="Ohm R."/>
            <person name="Pangilinan J."/>
            <person name="Park H.-J."/>
            <person name="Ramirez L."/>
            <person name="Alfaro M."/>
            <person name="Sun H."/>
            <person name="Tritt A."/>
            <person name="Yoshinaga Y."/>
            <person name="Zwiers L.-H."/>
            <person name="Turgeon B.G."/>
            <person name="Goodwin S.B."/>
            <person name="Spatafora J.W."/>
            <person name="Crous P.W."/>
            <person name="Grigoriev I.V."/>
        </authorList>
    </citation>
    <scope>NUCLEOTIDE SEQUENCE</scope>
    <source>
        <strain evidence="2">P77</strain>
    </source>
</reference>
<dbReference type="GO" id="GO:0016740">
    <property type="term" value="F:transferase activity"/>
    <property type="evidence" value="ECO:0007669"/>
    <property type="project" value="UniProtKB-KW"/>
</dbReference>